<feature type="transmembrane region" description="Helical" evidence="8">
    <location>
        <begin position="41"/>
        <end position="63"/>
    </location>
</feature>
<feature type="domain" description="ABC transmembrane type-1" evidence="9">
    <location>
        <begin position="92"/>
        <end position="297"/>
    </location>
</feature>
<keyword evidence="7 8" id="KW-0472">Membrane</keyword>
<dbReference type="OrthoDB" id="9808619at2"/>
<dbReference type="Proteomes" id="UP000254134">
    <property type="component" value="Unassembled WGS sequence"/>
</dbReference>
<dbReference type="GO" id="GO:0055085">
    <property type="term" value="P:transmembrane transport"/>
    <property type="evidence" value="ECO:0007669"/>
    <property type="project" value="InterPro"/>
</dbReference>
<dbReference type="PANTHER" id="PTHR42929">
    <property type="entry name" value="INNER MEMBRANE ABC TRANSPORTER PERMEASE PROTEIN YDCU-RELATED-RELATED"/>
    <property type="match status" value="1"/>
</dbReference>
<keyword evidence="3 8" id="KW-0813">Transport</keyword>
<evidence type="ECO:0000256" key="7">
    <source>
        <dbReference type="ARBA" id="ARBA00023136"/>
    </source>
</evidence>
<dbReference type="AlphaFoldDB" id="A0A7M2YYE8"/>
<organism evidence="10 11">
    <name type="scientific">Gaiella occulta</name>
    <dbReference type="NCBI Taxonomy" id="1002870"/>
    <lineage>
        <taxon>Bacteria</taxon>
        <taxon>Bacillati</taxon>
        <taxon>Actinomycetota</taxon>
        <taxon>Thermoleophilia</taxon>
        <taxon>Gaiellales</taxon>
        <taxon>Gaiellaceae</taxon>
        <taxon>Gaiella</taxon>
    </lineage>
</organism>
<reference evidence="10 11" key="1">
    <citation type="submission" date="2018-07" db="EMBL/GenBank/DDBJ databases">
        <title>High-quality-draft genome sequence of Gaiella occulta.</title>
        <authorList>
            <person name="Severino R."/>
            <person name="Froufe H.J.C."/>
            <person name="Rainey F.A."/>
            <person name="Barroso C."/>
            <person name="Albuquerque L."/>
            <person name="Lobo-Da-Cunha A."/>
            <person name="Da Costa M.S."/>
            <person name="Egas C."/>
        </authorList>
    </citation>
    <scope>NUCLEOTIDE SEQUENCE [LARGE SCALE GENOMIC DNA]</scope>
    <source>
        <strain evidence="10 11">F2-233</strain>
    </source>
</reference>
<evidence type="ECO:0000256" key="4">
    <source>
        <dbReference type="ARBA" id="ARBA00022475"/>
    </source>
</evidence>
<comment type="similarity">
    <text evidence="2">Belongs to the binding-protein-dependent transport system permease family. CysTW subfamily.</text>
</comment>
<dbReference type="Gene3D" id="1.10.3720.10">
    <property type="entry name" value="MetI-like"/>
    <property type="match status" value="1"/>
</dbReference>
<dbReference type="SUPFAM" id="SSF161098">
    <property type="entry name" value="MetI-like"/>
    <property type="match status" value="1"/>
</dbReference>
<dbReference type="PANTHER" id="PTHR42929:SF1">
    <property type="entry name" value="INNER MEMBRANE ABC TRANSPORTER PERMEASE PROTEIN YDCU-RELATED"/>
    <property type="match status" value="1"/>
</dbReference>
<protein>
    <submittedName>
        <fullName evidence="10">ABC-type spermidine/putrescine transport system permease component I</fullName>
    </submittedName>
</protein>
<reference evidence="11" key="2">
    <citation type="journal article" date="2019" name="MicrobiologyOpen">
        <title>High-quality draft genome sequence of Gaiella occulta isolated from a 150 meter deep mineral water borehole and comparison with the genome sequences of other deep-branching lineages of the phylum Actinobacteria.</title>
        <authorList>
            <person name="Severino R."/>
            <person name="Froufe H.J.C."/>
            <person name="Barroso C."/>
            <person name="Albuquerque L."/>
            <person name="Lobo-da-Cunha A."/>
            <person name="da Costa M.S."/>
            <person name="Egas C."/>
        </authorList>
    </citation>
    <scope>NUCLEOTIDE SEQUENCE [LARGE SCALE GENOMIC DNA]</scope>
    <source>
        <strain evidence="11">F2-233</strain>
    </source>
</reference>
<proteinExistence type="inferred from homology"/>
<evidence type="ECO:0000256" key="6">
    <source>
        <dbReference type="ARBA" id="ARBA00022989"/>
    </source>
</evidence>
<dbReference type="InterPro" id="IPR000515">
    <property type="entry name" value="MetI-like"/>
</dbReference>
<dbReference type="GO" id="GO:0005886">
    <property type="term" value="C:plasma membrane"/>
    <property type="evidence" value="ECO:0007669"/>
    <property type="project" value="UniProtKB-SubCell"/>
</dbReference>
<dbReference type="Pfam" id="PF00528">
    <property type="entry name" value="BPD_transp_1"/>
    <property type="match status" value="1"/>
</dbReference>
<comment type="subcellular location">
    <subcellularLocation>
        <location evidence="1 8">Cell membrane</location>
        <topology evidence="1 8">Multi-pass membrane protein</topology>
    </subcellularLocation>
</comment>
<feature type="transmembrane region" description="Helical" evidence="8">
    <location>
        <begin position="91"/>
        <end position="115"/>
    </location>
</feature>
<evidence type="ECO:0000256" key="5">
    <source>
        <dbReference type="ARBA" id="ARBA00022692"/>
    </source>
</evidence>
<name>A0A7M2YYE8_9ACTN</name>
<evidence type="ECO:0000256" key="8">
    <source>
        <dbReference type="RuleBase" id="RU363032"/>
    </source>
</evidence>
<sequence length="306" mass="33469">MASDAAPLTEGSPRRGALRSLSSLAWRHPRLKALGEISPPVAAFLLVYVAALVALFVSAFWSVDPFTSEIVRSWSLDNFRTLWDDPTYRTIALRTIGIASAVTVTCVLLAFPYAYFLVRVATPRLRVALLVLTLLPLWVSYLVRVYSWRLILNEDGALNWSLAKLALPQLHIAFTNWAMWLVYTYIWFPFMVLPVYAALEKIPYSLMEASADLGARGGTTLRRVILPLAVPGIAAGSIFTFSLTLGDYIAPTLVGGPSSQLIGNVVFANVGVANNVPFAAAFAMVPLGIMALYLALMKRLGAFDNL</sequence>
<dbReference type="PROSITE" id="PS50928">
    <property type="entry name" value="ABC_TM1"/>
    <property type="match status" value="1"/>
</dbReference>
<feature type="transmembrane region" description="Helical" evidence="8">
    <location>
        <begin position="177"/>
        <end position="199"/>
    </location>
</feature>
<comment type="caution">
    <text evidence="10">The sequence shown here is derived from an EMBL/GenBank/DDBJ whole genome shotgun (WGS) entry which is preliminary data.</text>
</comment>
<gene>
    <name evidence="10" type="ORF">Gocc_1649</name>
</gene>
<dbReference type="EMBL" id="QQZY01000003">
    <property type="protein sequence ID" value="RDI74760.1"/>
    <property type="molecule type" value="Genomic_DNA"/>
</dbReference>
<evidence type="ECO:0000256" key="2">
    <source>
        <dbReference type="ARBA" id="ARBA00007069"/>
    </source>
</evidence>
<keyword evidence="4" id="KW-1003">Cell membrane</keyword>
<evidence type="ECO:0000256" key="1">
    <source>
        <dbReference type="ARBA" id="ARBA00004651"/>
    </source>
</evidence>
<accession>A0A7M2YYE8</accession>
<evidence type="ECO:0000256" key="3">
    <source>
        <dbReference type="ARBA" id="ARBA00022448"/>
    </source>
</evidence>
<keyword evidence="5 8" id="KW-0812">Transmembrane</keyword>
<keyword evidence="11" id="KW-1185">Reference proteome</keyword>
<dbReference type="InterPro" id="IPR035906">
    <property type="entry name" value="MetI-like_sf"/>
</dbReference>
<dbReference type="CDD" id="cd06261">
    <property type="entry name" value="TM_PBP2"/>
    <property type="match status" value="1"/>
</dbReference>
<feature type="transmembrane region" description="Helical" evidence="8">
    <location>
        <begin position="127"/>
        <end position="146"/>
    </location>
</feature>
<keyword evidence="6 8" id="KW-1133">Transmembrane helix</keyword>
<feature type="transmembrane region" description="Helical" evidence="8">
    <location>
        <begin position="224"/>
        <end position="245"/>
    </location>
</feature>
<evidence type="ECO:0000313" key="11">
    <source>
        <dbReference type="Proteomes" id="UP000254134"/>
    </source>
</evidence>
<feature type="transmembrane region" description="Helical" evidence="8">
    <location>
        <begin position="276"/>
        <end position="296"/>
    </location>
</feature>
<dbReference type="RefSeq" id="WP_114796056.1">
    <property type="nucleotide sequence ID" value="NZ_QQZY01000003.1"/>
</dbReference>
<evidence type="ECO:0000259" key="9">
    <source>
        <dbReference type="PROSITE" id="PS50928"/>
    </source>
</evidence>
<evidence type="ECO:0000313" key="10">
    <source>
        <dbReference type="EMBL" id="RDI74760.1"/>
    </source>
</evidence>